<feature type="transmembrane region" description="Helical" evidence="6">
    <location>
        <begin position="253"/>
        <end position="273"/>
    </location>
</feature>
<dbReference type="EMBL" id="MU004500">
    <property type="protein sequence ID" value="KAF2649255.1"/>
    <property type="molecule type" value="Genomic_DNA"/>
</dbReference>
<feature type="transmembrane region" description="Helical" evidence="6">
    <location>
        <begin position="418"/>
        <end position="438"/>
    </location>
</feature>
<sequence>MTEATDRLHTTTPSPFIVSFDNLNSANYASLHQPQHSHSRQTSLASSTVSRTASIILSPTTTAAIHPLQGERAAPSSKPSVTLNQPETGTETRLSTLLSFTALSLGLFLVALDTVLIPTALPTISLSFHIPDSLYAWTGSAYLLVNAASIPCWGTLSDIFGRKPMILIANAVFFTGSIICATSVNAPMLVTGRAVQGLGGGGVNVLVYVCVTDLFAIRLRSFYLSIVGAVWAVASALGPVLGGVFAEKLNWRWCFYINLPITFVATLLLFFTLHLPSTRMPLWAGLRSLDWPGTFTILSATLLLLIGLQLGGQQPNTYAAPGVICLIVFGIILFIIFPFTQWHAERSSAPDLSTSEKTVTEGGRPHTNPLMPLHIFRSLSNLCALGVCAADALVFNSIAYFVPLYLQLILALSPSTSGVYMLALAIPLALVSFASGWIMRKTGRFIEVLQIGLALMTIGVSLLISLSSTTSGAHAKVIGFLVLLGIGFGPNFHAPLLALQAKTKAADMGAATSAFGFVRMVSGAMGVVIGQVVFSLLLHPHLDSFREAGVDAGLAQRLSGGQAVSEARNVAGLPEMQRIAVRRGFGESLRGTWIFYAGVSGVGLLVSFGIVRVRMKSEGEEVRNSSVRE</sequence>
<dbReference type="GO" id="GO:0005886">
    <property type="term" value="C:plasma membrane"/>
    <property type="evidence" value="ECO:0007669"/>
    <property type="project" value="TreeGrafter"/>
</dbReference>
<dbReference type="OrthoDB" id="10021397at2759"/>
<evidence type="ECO:0000256" key="6">
    <source>
        <dbReference type="SAM" id="Phobius"/>
    </source>
</evidence>
<dbReference type="GO" id="GO:0022857">
    <property type="term" value="F:transmembrane transporter activity"/>
    <property type="evidence" value="ECO:0007669"/>
    <property type="project" value="InterPro"/>
</dbReference>
<dbReference type="PROSITE" id="PS50850">
    <property type="entry name" value="MFS"/>
    <property type="match status" value="1"/>
</dbReference>
<dbReference type="SUPFAM" id="SSF103473">
    <property type="entry name" value="MFS general substrate transporter"/>
    <property type="match status" value="1"/>
</dbReference>
<evidence type="ECO:0000313" key="9">
    <source>
        <dbReference type="Proteomes" id="UP000799324"/>
    </source>
</evidence>
<evidence type="ECO:0000256" key="5">
    <source>
        <dbReference type="ARBA" id="ARBA00023136"/>
    </source>
</evidence>
<feature type="domain" description="Major facilitator superfamily (MFS) profile" evidence="7">
    <location>
        <begin position="99"/>
        <end position="615"/>
    </location>
</feature>
<gene>
    <name evidence="8" type="ORF">K491DRAFT_669295</name>
</gene>
<comment type="similarity">
    <text evidence="2">Belongs to the major facilitator superfamily. TCR/Tet family.</text>
</comment>
<feature type="transmembrane region" description="Helical" evidence="6">
    <location>
        <begin position="382"/>
        <end position="406"/>
    </location>
</feature>
<dbReference type="Pfam" id="PF07690">
    <property type="entry name" value="MFS_1"/>
    <property type="match status" value="1"/>
</dbReference>
<keyword evidence="4 6" id="KW-1133">Transmembrane helix</keyword>
<dbReference type="Proteomes" id="UP000799324">
    <property type="component" value="Unassembled WGS sequence"/>
</dbReference>
<organism evidence="8 9">
    <name type="scientific">Lophiostoma macrostomum CBS 122681</name>
    <dbReference type="NCBI Taxonomy" id="1314788"/>
    <lineage>
        <taxon>Eukaryota</taxon>
        <taxon>Fungi</taxon>
        <taxon>Dikarya</taxon>
        <taxon>Ascomycota</taxon>
        <taxon>Pezizomycotina</taxon>
        <taxon>Dothideomycetes</taxon>
        <taxon>Pleosporomycetidae</taxon>
        <taxon>Pleosporales</taxon>
        <taxon>Lophiostomataceae</taxon>
        <taxon>Lophiostoma</taxon>
    </lineage>
</organism>
<name>A0A6A6SMZ3_9PLEO</name>
<dbReference type="InterPro" id="IPR020846">
    <property type="entry name" value="MFS_dom"/>
</dbReference>
<feature type="transmembrane region" description="Helical" evidence="6">
    <location>
        <begin position="165"/>
        <end position="188"/>
    </location>
</feature>
<feature type="transmembrane region" description="Helical" evidence="6">
    <location>
        <begin position="133"/>
        <end position="153"/>
    </location>
</feature>
<feature type="transmembrane region" description="Helical" evidence="6">
    <location>
        <begin position="520"/>
        <end position="538"/>
    </location>
</feature>
<keyword evidence="5 6" id="KW-0472">Membrane</keyword>
<feature type="transmembrane region" description="Helical" evidence="6">
    <location>
        <begin position="593"/>
        <end position="613"/>
    </location>
</feature>
<dbReference type="PANTHER" id="PTHR23501:SF102">
    <property type="entry name" value="DRUG TRANSPORTER, PUTATIVE (AFU_ORTHOLOGUE AFUA_3G08530)-RELATED"/>
    <property type="match status" value="1"/>
</dbReference>
<accession>A0A6A6SMZ3</accession>
<evidence type="ECO:0000256" key="1">
    <source>
        <dbReference type="ARBA" id="ARBA00004141"/>
    </source>
</evidence>
<dbReference type="InterPro" id="IPR036259">
    <property type="entry name" value="MFS_trans_sf"/>
</dbReference>
<feature type="transmembrane region" description="Helical" evidence="6">
    <location>
        <begin position="318"/>
        <end position="339"/>
    </location>
</feature>
<keyword evidence="3 6" id="KW-0812">Transmembrane</keyword>
<evidence type="ECO:0000256" key="3">
    <source>
        <dbReference type="ARBA" id="ARBA00022692"/>
    </source>
</evidence>
<feature type="transmembrane region" description="Helical" evidence="6">
    <location>
        <begin position="222"/>
        <end position="241"/>
    </location>
</feature>
<evidence type="ECO:0000256" key="2">
    <source>
        <dbReference type="ARBA" id="ARBA00007520"/>
    </source>
</evidence>
<dbReference type="Gene3D" id="1.20.1720.10">
    <property type="entry name" value="Multidrug resistance protein D"/>
    <property type="match status" value="1"/>
</dbReference>
<reference evidence="8" key="1">
    <citation type="journal article" date="2020" name="Stud. Mycol.">
        <title>101 Dothideomycetes genomes: a test case for predicting lifestyles and emergence of pathogens.</title>
        <authorList>
            <person name="Haridas S."/>
            <person name="Albert R."/>
            <person name="Binder M."/>
            <person name="Bloem J."/>
            <person name="Labutti K."/>
            <person name="Salamov A."/>
            <person name="Andreopoulos B."/>
            <person name="Baker S."/>
            <person name="Barry K."/>
            <person name="Bills G."/>
            <person name="Bluhm B."/>
            <person name="Cannon C."/>
            <person name="Castanera R."/>
            <person name="Culley D."/>
            <person name="Daum C."/>
            <person name="Ezra D."/>
            <person name="Gonzalez J."/>
            <person name="Henrissat B."/>
            <person name="Kuo A."/>
            <person name="Liang C."/>
            <person name="Lipzen A."/>
            <person name="Lutzoni F."/>
            <person name="Magnuson J."/>
            <person name="Mondo S."/>
            <person name="Nolan M."/>
            <person name="Ohm R."/>
            <person name="Pangilinan J."/>
            <person name="Park H.-J."/>
            <person name="Ramirez L."/>
            <person name="Alfaro M."/>
            <person name="Sun H."/>
            <person name="Tritt A."/>
            <person name="Yoshinaga Y."/>
            <person name="Zwiers L.-H."/>
            <person name="Turgeon B."/>
            <person name="Goodwin S."/>
            <person name="Spatafora J."/>
            <person name="Crous P."/>
            <person name="Grigoriev I."/>
        </authorList>
    </citation>
    <scope>NUCLEOTIDE SEQUENCE</scope>
    <source>
        <strain evidence="8">CBS 122681</strain>
    </source>
</reference>
<feature type="transmembrane region" description="Helical" evidence="6">
    <location>
        <begin position="97"/>
        <end position="121"/>
    </location>
</feature>
<feature type="transmembrane region" description="Helical" evidence="6">
    <location>
        <begin position="294"/>
        <end position="312"/>
    </location>
</feature>
<feature type="transmembrane region" description="Helical" evidence="6">
    <location>
        <begin position="478"/>
        <end position="499"/>
    </location>
</feature>
<dbReference type="InterPro" id="IPR011701">
    <property type="entry name" value="MFS"/>
</dbReference>
<feature type="transmembrane region" description="Helical" evidence="6">
    <location>
        <begin position="194"/>
        <end position="215"/>
    </location>
</feature>
<proteinExistence type="inferred from homology"/>
<keyword evidence="9" id="KW-1185">Reference proteome</keyword>
<feature type="transmembrane region" description="Helical" evidence="6">
    <location>
        <begin position="445"/>
        <end position="466"/>
    </location>
</feature>
<dbReference type="AlphaFoldDB" id="A0A6A6SMZ3"/>
<evidence type="ECO:0000313" key="8">
    <source>
        <dbReference type="EMBL" id="KAF2649255.1"/>
    </source>
</evidence>
<dbReference type="PANTHER" id="PTHR23501">
    <property type="entry name" value="MAJOR FACILITATOR SUPERFAMILY"/>
    <property type="match status" value="1"/>
</dbReference>
<protein>
    <submittedName>
        <fullName evidence="8">MFS general substrate transporter</fullName>
    </submittedName>
</protein>
<comment type="subcellular location">
    <subcellularLocation>
        <location evidence="1">Membrane</location>
        <topology evidence="1">Multi-pass membrane protein</topology>
    </subcellularLocation>
</comment>
<evidence type="ECO:0000256" key="4">
    <source>
        <dbReference type="ARBA" id="ARBA00022989"/>
    </source>
</evidence>
<dbReference type="Gene3D" id="1.20.1250.20">
    <property type="entry name" value="MFS general substrate transporter like domains"/>
    <property type="match status" value="1"/>
</dbReference>
<evidence type="ECO:0000259" key="7">
    <source>
        <dbReference type="PROSITE" id="PS50850"/>
    </source>
</evidence>